<reference evidence="3 4" key="1">
    <citation type="submission" date="2022-12" db="EMBL/GenBank/DDBJ databases">
        <title>Chromosome-scale assembly of the Ensete ventricosum genome.</title>
        <authorList>
            <person name="Dussert Y."/>
            <person name="Stocks J."/>
            <person name="Wendawek A."/>
            <person name="Woldeyes F."/>
            <person name="Nichols R.A."/>
            <person name="Borrell J.S."/>
        </authorList>
    </citation>
    <scope>NUCLEOTIDE SEQUENCE [LARGE SCALE GENOMIC DNA]</scope>
    <source>
        <strain evidence="4">cv. Maze</strain>
        <tissue evidence="3">Seeds</tissue>
    </source>
</reference>
<dbReference type="CDD" id="cd20403">
    <property type="entry name" value="Tudor_Agenet_FMRP-like_rpt2"/>
    <property type="match status" value="1"/>
</dbReference>
<feature type="region of interest" description="Disordered" evidence="1">
    <location>
        <begin position="751"/>
        <end position="830"/>
    </location>
</feature>
<feature type="compositionally biased region" description="Basic and acidic residues" evidence="1">
    <location>
        <begin position="920"/>
        <end position="931"/>
    </location>
</feature>
<dbReference type="CDD" id="cd20405">
    <property type="entry name" value="Tudor_Agenet_AtDUF_rpt1_3"/>
    <property type="match status" value="1"/>
</dbReference>
<evidence type="ECO:0000256" key="1">
    <source>
        <dbReference type="SAM" id="MobiDB-lite"/>
    </source>
</evidence>
<feature type="region of interest" description="Disordered" evidence="1">
    <location>
        <begin position="509"/>
        <end position="563"/>
    </location>
</feature>
<feature type="region of interest" description="Disordered" evidence="1">
    <location>
        <begin position="1086"/>
        <end position="1105"/>
    </location>
</feature>
<evidence type="ECO:0000259" key="2">
    <source>
        <dbReference type="SMART" id="SM00743"/>
    </source>
</evidence>
<dbReference type="InterPro" id="IPR008395">
    <property type="entry name" value="Agenet-like_dom"/>
</dbReference>
<name>A0AAV8RTX4_ENSVE</name>
<gene>
    <name evidence="3" type="ORF">OPV22_007275</name>
</gene>
<proteinExistence type="predicted"/>
<dbReference type="PANTHER" id="PTHR48429:SF1">
    <property type="entry name" value="AGENET DOMAIN-CONTAINING PROTEIN"/>
    <property type="match status" value="1"/>
</dbReference>
<dbReference type="Proteomes" id="UP001222027">
    <property type="component" value="Unassembled WGS sequence"/>
</dbReference>
<feature type="region of interest" description="Disordered" evidence="1">
    <location>
        <begin position="2032"/>
        <end position="2063"/>
    </location>
</feature>
<accession>A0AAV8RTX4</accession>
<evidence type="ECO:0000313" key="3">
    <source>
        <dbReference type="EMBL" id="KAJ8506389.1"/>
    </source>
</evidence>
<feature type="compositionally biased region" description="Polar residues" evidence="1">
    <location>
        <begin position="782"/>
        <end position="797"/>
    </location>
</feature>
<sequence>MPLASIPSNHSHTRIETGHCFVKALFIWGISMDCDDDDFRSQNFQLIGEDNDVFSQSIQPYAPPKFDIDDHFQAHLRLDSLAETGLLLGIQGEENNWIEEFSARNSVVEFDPSASQTCSISGHDCIWFNAPLSESAQMLVKSVGDDTTVSPQVMNTEADTRAVEDSAKCGSECITHIDSSLLTANLQRSYLVSNEHIIKAGQHVITPQTPSEEKSEVVFDELVLDKKIDSGKVVATQCTTSEELTSSSGNVSKACLVAGEPLEVVQNEEPLDNASTRNSSLDDHGCAANKEIELDDPLFSGKNVAECYEHDISERSESLQSETKQNKTNYNLYGDYKVNDQHFQGHPPNYHVCDVKASSESVSPTDSLMLPNERSSKTPFFDNSDALLEDIAHQVKVTNKDLSTGDKSSTCTKEAHSSAVEGDGTENVGELCDVAEGPADFNHCVHEYISKDDSLNPNSQSTEESKMISFEGNLATSRTVIDDNCKELRNSSDMVVKVEFSSIMKTETTMTGVDGDNECRVDPSNLNDTDSVQTEDSSEENELSCRNPDKFAPACDTSPSVPELNKDNVVHSAGKETTSGTAFKECSTIIKNAEFCSFEIQSNGTVMESDKNSIMDQVGVTDLTSGGMKSLSPDDSTILQQSHSEVEVMVEQMEMAASSTAASCCSEKGVCLSSLSVIGCNTDTQISRQPIVVPGSDTNDSSVKNFSDGLEITSSGELCVAWSAGMSSLVAQQSTEGKDANLTLTNNCDKLRSTETEENNLPRFTLSESNPESCLMDPDGGNLSSSEPNCGSPTVISCNERTLEETGLTEGNRSSQDPAAPASTKDSSCSKCTVQDSQVSETLKDDGNFTFVVQPDANLSQKDSTKDLTPFSNMQSFELPQGHPGRSIKESTSTISKMTLEEKKKQVSAFATRKIGISKGDAKEKSEEKQGKGRKKTPCDTSSVPDRSTRSKTHMEDIQQRLFVEANTTKSSGSPSVQASNLPDLNTSVPSALFHQPFTDLQQVQLRAQIFVYGSLIQGVLPDQACMVPAFGGTDGRRSLWEQVWHSAAERLYNHKSPNSSGTHLHCHSEQGISCTPFQSKVLNSPASWRDSKVPNSSTQSSNVSLQSAFHSHVGGTHLDSSQSLSPLQPYQTSQIRQYLTNSTPWLSQSSHPASWFFSPDSLPIDSSSHNSPIPVAETVQVTTVRDSSIPHTSNMRLTSSGFLLPDQGAISVSAALIVPSETESREAAPASTKNASVSEKSRKRKKVSAPEGLVPKISVSQPQGVSSSSAFINLPNSAELSLYSNSSSTVTSAGHVSATSHPITMPYYQILGSSHTQQRGIFIKEACNQIEQSKLQAENASSYAASAVRHSQVIWEQMAIQRKSGLTLEVEQKLASAAVAAAAAASVAKVAAEVAKVASEAAVQAKLMADETLNSLNTGTTKNSEISLDIRKNLLTSTPVLIPKSQDKIHGSCSIISTAREATRKKAEAASAAIKRAENLDAILKCAEMAAEAVSQAGTVIAMGDPLPSSIFDLVEAGPEGHWKLCRATIKKRIETNDVQVGENLPLDVAGDLEIIAVQSTDHHRRQKISFMEEMTPNNKKMILENNYEGCNLENGSQTIPTFRAQSKPMQGSNIQKGSLVEVVADEDGLRGAWFSAQVLDVKDGKAYVCYKDLLSDEGHEKLKEWIPLESKSDQPPRIRVAHPVIVTKSEGTRKRQREVASNCTWAVGDRVDALLRDGWWEGIVTEKSRDDETKLTVHFPAGGDSSIVRSWNLRPSLIWKDGQWIEWSQAKERGDTPYGKRAKLGQFNSINKSETGEEGMTTLSSNIRTDDSRKLEELIPLNLSAKDLTFSVGSNVGEDNNTDVFKVRRAGLRKDGSKVVFGVPKPGKKRKFMEVSKHYNTDKLEKTIEVSDSIKFAKYLMPQASHSWRNTSKVDVKGRGITNLNTRGPKSLRSQNVQSRSTVDKSVTTGAILNEGESSLGTSFSKEEIKNSMETGSFSHASKKVELAVIEHPSQFVPGVLSLEKKSSAEAEMGEKGKEIDLPSVDKLSRSDIKGSEIPGKGSADVIEPRRSNRRIQPTSRLLEGLQSSLIVSKSLHDRGGKSLHRGVSASRGQNHG</sequence>
<dbReference type="PANTHER" id="PTHR48429">
    <property type="entry name" value="AGENET DOMAIN-CONTAINING PROTEIN"/>
    <property type="match status" value="1"/>
</dbReference>
<comment type="caution">
    <text evidence="3">The sequence shown here is derived from an EMBL/GenBank/DDBJ whole genome shotgun (WGS) entry which is preliminary data.</text>
</comment>
<feature type="region of interest" description="Disordered" evidence="1">
    <location>
        <begin position="1222"/>
        <end position="1251"/>
    </location>
</feature>
<keyword evidence="4" id="KW-1185">Reference proteome</keyword>
<feature type="domain" description="Agenet" evidence="2">
    <location>
        <begin position="1705"/>
        <end position="1763"/>
    </location>
</feature>
<organism evidence="3 4">
    <name type="scientific">Ensete ventricosum</name>
    <name type="common">Abyssinian banana</name>
    <name type="synonym">Musa ensete</name>
    <dbReference type="NCBI Taxonomy" id="4639"/>
    <lineage>
        <taxon>Eukaryota</taxon>
        <taxon>Viridiplantae</taxon>
        <taxon>Streptophyta</taxon>
        <taxon>Embryophyta</taxon>
        <taxon>Tracheophyta</taxon>
        <taxon>Spermatophyta</taxon>
        <taxon>Magnoliopsida</taxon>
        <taxon>Liliopsida</taxon>
        <taxon>Zingiberales</taxon>
        <taxon>Musaceae</taxon>
        <taxon>Ensete</taxon>
    </lineage>
</organism>
<protein>
    <recommendedName>
        <fullName evidence="2">Agenet domain-containing protein</fullName>
    </recommendedName>
</protein>
<dbReference type="SMART" id="SM00743">
    <property type="entry name" value="Agenet"/>
    <property type="match status" value="2"/>
</dbReference>
<feature type="region of interest" description="Disordered" evidence="1">
    <location>
        <begin position="918"/>
        <end position="955"/>
    </location>
</feature>
<feature type="compositionally biased region" description="Polar residues" evidence="1">
    <location>
        <begin position="1924"/>
        <end position="1947"/>
    </location>
</feature>
<dbReference type="Pfam" id="PF05641">
    <property type="entry name" value="Agenet"/>
    <property type="match status" value="1"/>
</dbReference>
<dbReference type="InterPro" id="IPR014002">
    <property type="entry name" value="Agenet_dom_plant"/>
</dbReference>
<dbReference type="InterPro" id="IPR055274">
    <property type="entry name" value="SWO1"/>
</dbReference>
<feature type="region of interest" description="Disordered" evidence="1">
    <location>
        <begin position="860"/>
        <end position="892"/>
    </location>
</feature>
<feature type="region of interest" description="Disordered" evidence="1">
    <location>
        <begin position="1921"/>
        <end position="1947"/>
    </location>
</feature>
<dbReference type="EMBL" id="JAQQAF010000002">
    <property type="protein sequence ID" value="KAJ8506389.1"/>
    <property type="molecule type" value="Genomic_DNA"/>
</dbReference>
<feature type="domain" description="Agenet" evidence="2">
    <location>
        <begin position="1614"/>
        <end position="1680"/>
    </location>
</feature>
<evidence type="ECO:0000313" key="4">
    <source>
        <dbReference type="Proteomes" id="UP001222027"/>
    </source>
</evidence>
<feature type="compositionally biased region" description="Low complexity" evidence="1">
    <location>
        <begin position="1096"/>
        <end position="1105"/>
    </location>
</feature>
<feature type="compositionally biased region" description="Polar residues" evidence="1">
    <location>
        <begin position="524"/>
        <end position="535"/>
    </location>
</feature>
<feature type="region of interest" description="Disordered" evidence="1">
    <location>
        <begin position="2076"/>
        <end position="2099"/>
    </location>
</feature>